<dbReference type="Pfam" id="PF09157">
    <property type="entry name" value="TruB-C_2"/>
    <property type="match status" value="1"/>
</dbReference>
<evidence type="ECO:0000256" key="2">
    <source>
        <dbReference type="ARBA" id="ARBA00005642"/>
    </source>
</evidence>
<keyword evidence="10" id="KW-1185">Reference proteome</keyword>
<dbReference type="SUPFAM" id="SSF55120">
    <property type="entry name" value="Pseudouridine synthase"/>
    <property type="match status" value="1"/>
</dbReference>
<feature type="active site" description="Nucleophile" evidence="5">
    <location>
        <position position="47"/>
    </location>
</feature>
<dbReference type="Proteomes" id="UP001497493">
    <property type="component" value="Chromosome"/>
</dbReference>
<accession>A0ABP1C6V7</accession>
<dbReference type="Gene3D" id="2.30.130.10">
    <property type="entry name" value="PUA domain"/>
    <property type="match status" value="1"/>
</dbReference>
<comment type="catalytic activity">
    <reaction evidence="1 5">
        <text>uridine(55) in tRNA = pseudouridine(55) in tRNA</text>
        <dbReference type="Rhea" id="RHEA:42532"/>
        <dbReference type="Rhea" id="RHEA-COMP:10101"/>
        <dbReference type="Rhea" id="RHEA-COMP:10102"/>
        <dbReference type="ChEBI" id="CHEBI:65314"/>
        <dbReference type="ChEBI" id="CHEBI:65315"/>
        <dbReference type="EC" id="5.4.99.25"/>
    </reaction>
</comment>
<dbReference type="CDD" id="cd02573">
    <property type="entry name" value="PseudoU_synth_EcTruB"/>
    <property type="match status" value="1"/>
</dbReference>
<dbReference type="PANTHER" id="PTHR13767">
    <property type="entry name" value="TRNA-PSEUDOURIDINE SYNTHASE"/>
    <property type="match status" value="1"/>
</dbReference>
<evidence type="ECO:0000256" key="1">
    <source>
        <dbReference type="ARBA" id="ARBA00000385"/>
    </source>
</evidence>
<dbReference type="InterPro" id="IPR015947">
    <property type="entry name" value="PUA-like_sf"/>
</dbReference>
<dbReference type="InterPro" id="IPR020103">
    <property type="entry name" value="PsdUridine_synth_cat_dom_sf"/>
</dbReference>
<evidence type="ECO:0000313" key="9">
    <source>
        <dbReference type="EMBL" id="CAL1239948.1"/>
    </source>
</evidence>
<protein>
    <recommendedName>
        <fullName evidence="5">tRNA pseudouridine synthase B</fullName>
        <ecNumber evidence="5">5.4.99.25</ecNumber>
    </recommendedName>
    <alternativeName>
        <fullName evidence="5">tRNA pseudouridine(55) synthase</fullName>
        <shortName evidence="5">Psi55 synthase</shortName>
    </alternativeName>
    <alternativeName>
        <fullName evidence="5">tRNA pseudouridylate synthase</fullName>
    </alternativeName>
    <alternativeName>
        <fullName evidence="5">tRNA-uridine isomerase</fullName>
    </alternativeName>
</protein>
<dbReference type="SUPFAM" id="SSF88697">
    <property type="entry name" value="PUA domain-like"/>
    <property type="match status" value="1"/>
</dbReference>
<feature type="domain" description="Pseudouridine synthase II N-terminal" evidence="6">
    <location>
        <begin position="32"/>
        <end position="180"/>
    </location>
</feature>
<evidence type="ECO:0000259" key="8">
    <source>
        <dbReference type="Pfam" id="PF16198"/>
    </source>
</evidence>
<dbReference type="InterPro" id="IPR015240">
    <property type="entry name" value="tRNA_sdUridine_synth_fam1_C"/>
</dbReference>
<dbReference type="InterPro" id="IPR002501">
    <property type="entry name" value="PsdUridine_synth_N"/>
</dbReference>
<comment type="function">
    <text evidence="5">Responsible for synthesis of pseudouridine from uracil-55 in the psi GC loop of transfer RNAs.</text>
</comment>
<evidence type="ECO:0000256" key="3">
    <source>
        <dbReference type="ARBA" id="ARBA00022694"/>
    </source>
</evidence>
<gene>
    <name evidence="5 9" type="primary">truB</name>
    <name evidence="9" type="ORF">MECH1_V1_1172</name>
</gene>
<dbReference type="EMBL" id="OZ026884">
    <property type="protein sequence ID" value="CAL1239948.1"/>
    <property type="molecule type" value="Genomic_DNA"/>
</dbReference>
<reference evidence="9 10" key="1">
    <citation type="submission" date="2024-04" db="EMBL/GenBank/DDBJ databases">
        <authorList>
            <person name="Cremers G."/>
        </authorList>
    </citation>
    <scope>NUCLEOTIDE SEQUENCE [LARGE SCALE GENOMIC DNA]</scope>
    <source>
        <strain evidence="9">MeCH1-AG</strain>
    </source>
</reference>
<dbReference type="InterPro" id="IPR014780">
    <property type="entry name" value="tRNA_psdUridine_synth_TruB"/>
</dbReference>
<sequence>MNRKPSLKTVDGVLLLDKTPGFTSNAALQRAKRLLGARKAGHTGSLDPIASGLLPLCFGEATKLSGFLLNTDKRYRVQVRLGVTTTTGDAEGAITATQPVPPLTEAQIEATLAAFRGEIFQVPPMFSALKQGGRRLYELAREGLEVRREPRRVTLYELRLEGFDGSVLDLSVHCSKGTYIRTLAEDIGRALGCGGHVQALRRTAVGDLEVRDAHTLDQLEALAEGERSTLLLPMDHIVARWPAVQLNELLSFYVRKGEAVQVPRAPKEGWVRLYHRETVFLGVGEVLDDGRIAPRRLVKPRPKTGPSLADRG</sequence>
<proteinExistence type="inferred from homology"/>
<dbReference type="CDD" id="cd21152">
    <property type="entry name" value="PUA_TruB_bacterial"/>
    <property type="match status" value="1"/>
</dbReference>
<evidence type="ECO:0000259" key="6">
    <source>
        <dbReference type="Pfam" id="PF01509"/>
    </source>
</evidence>
<organism evidence="9 10">
    <name type="scientific">Candidatus Methylocalor cossyra</name>
    <dbReference type="NCBI Taxonomy" id="3108543"/>
    <lineage>
        <taxon>Bacteria</taxon>
        <taxon>Pseudomonadati</taxon>
        <taxon>Pseudomonadota</taxon>
        <taxon>Gammaproteobacteria</taxon>
        <taxon>Methylococcales</taxon>
        <taxon>Methylococcaceae</taxon>
        <taxon>Candidatus Methylocalor</taxon>
    </lineage>
</organism>
<dbReference type="Gene3D" id="3.30.2350.10">
    <property type="entry name" value="Pseudouridine synthase"/>
    <property type="match status" value="1"/>
</dbReference>
<dbReference type="Pfam" id="PF01509">
    <property type="entry name" value="TruB_N"/>
    <property type="match status" value="1"/>
</dbReference>
<dbReference type="HAMAP" id="MF_01080">
    <property type="entry name" value="TruB_bact"/>
    <property type="match status" value="1"/>
</dbReference>
<evidence type="ECO:0000259" key="7">
    <source>
        <dbReference type="Pfam" id="PF09157"/>
    </source>
</evidence>
<comment type="similarity">
    <text evidence="2 5">Belongs to the pseudouridine synthase TruB family. Type 1 subfamily.</text>
</comment>
<dbReference type="Pfam" id="PF16198">
    <property type="entry name" value="TruB_C_2"/>
    <property type="match status" value="1"/>
</dbReference>
<evidence type="ECO:0000313" key="10">
    <source>
        <dbReference type="Proteomes" id="UP001497493"/>
    </source>
</evidence>
<evidence type="ECO:0000256" key="5">
    <source>
        <dbReference type="HAMAP-Rule" id="MF_01080"/>
    </source>
</evidence>
<evidence type="ECO:0000256" key="4">
    <source>
        <dbReference type="ARBA" id="ARBA00023235"/>
    </source>
</evidence>
<name>A0ABP1C6V7_9GAMM</name>
<feature type="domain" description="tRNA pseudouridine synthase II TruB subfamily 1 C-terminal" evidence="7">
    <location>
        <begin position="242"/>
        <end position="298"/>
    </location>
</feature>
<feature type="domain" description="tRNA pseudouridylate synthase B C-terminal" evidence="8">
    <location>
        <begin position="181"/>
        <end position="238"/>
    </location>
</feature>
<keyword evidence="3 5" id="KW-0819">tRNA processing</keyword>
<dbReference type="PANTHER" id="PTHR13767:SF2">
    <property type="entry name" value="PSEUDOURIDYLATE SYNTHASE TRUB1"/>
    <property type="match status" value="1"/>
</dbReference>
<dbReference type="RefSeq" id="WP_348759470.1">
    <property type="nucleotide sequence ID" value="NZ_OZ026884.1"/>
</dbReference>
<dbReference type="InterPro" id="IPR036974">
    <property type="entry name" value="PUA_sf"/>
</dbReference>
<dbReference type="InterPro" id="IPR032819">
    <property type="entry name" value="TruB_C"/>
</dbReference>
<keyword evidence="4 5" id="KW-0413">Isomerase</keyword>
<dbReference type="NCBIfam" id="TIGR00431">
    <property type="entry name" value="TruB"/>
    <property type="match status" value="1"/>
</dbReference>
<dbReference type="GO" id="GO:0160148">
    <property type="term" value="F:tRNA pseudouridine(55) synthase activity"/>
    <property type="evidence" value="ECO:0007669"/>
    <property type="project" value="UniProtKB-EC"/>
</dbReference>
<dbReference type="EC" id="5.4.99.25" evidence="5"/>